<protein>
    <submittedName>
        <fullName evidence="1">Uncharacterized protein</fullName>
    </submittedName>
</protein>
<dbReference type="Proteomes" id="UP001291623">
    <property type="component" value="Unassembled WGS sequence"/>
</dbReference>
<gene>
    <name evidence="1" type="ORF">RND71_004202</name>
</gene>
<comment type="caution">
    <text evidence="1">The sequence shown here is derived from an EMBL/GenBank/DDBJ whole genome shotgun (WGS) entry which is preliminary data.</text>
</comment>
<evidence type="ECO:0000313" key="2">
    <source>
        <dbReference type="Proteomes" id="UP001291623"/>
    </source>
</evidence>
<dbReference type="EMBL" id="JAVYJV010000002">
    <property type="protein sequence ID" value="KAK4377906.1"/>
    <property type="molecule type" value="Genomic_DNA"/>
</dbReference>
<evidence type="ECO:0000313" key="1">
    <source>
        <dbReference type="EMBL" id="KAK4377906.1"/>
    </source>
</evidence>
<accession>A0AAE1VUP8</accession>
<name>A0AAE1VUP8_9SOLA</name>
<sequence length="61" mass="6880">MFSVLVIDRIPREVDGTNIITVHQCSLRNLAVEFEKNILKPTRFRHNISNTSVFCFGTGSG</sequence>
<reference evidence="1" key="1">
    <citation type="submission" date="2023-12" db="EMBL/GenBank/DDBJ databases">
        <title>Genome assembly of Anisodus tanguticus.</title>
        <authorList>
            <person name="Wang Y.-J."/>
        </authorList>
    </citation>
    <scope>NUCLEOTIDE SEQUENCE</scope>
    <source>
        <strain evidence="1">KB-2021</strain>
        <tissue evidence="1">Leaf</tissue>
    </source>
</reference>
<proteinExistence type="predicted"/>
<organism evidence="1 2">
    <name type="scientific">Anisodus tanguticus</name>
    <dbReference type="NCBI Taxonomy" id="243964"/>
    <lineage>
        <taxon>Eukaryota</taxon>
        <taxon>Viridiplantae</taxon>
        <taxon>Streptophyta</taxon>
        <taxon>Embryophyta</taxon>
        <taxon>Tracheophyta</taxon>
        <taxon>Spermatophyta</taxon>
        <taxon>Magnoliopsida</taxon>
        <taxon>eudicotyledons</taxon>
        <taxon>Gunneridae</taxon>
        <taxon>Pentapetalae</taxon>
        <taxon>asterids</taxon>
        <taxon>lamiids</taxon>
        <taxon>Solanales</taxon>
        <taxon>Solanaceae</taxon>
        <taxon>Solanoideae</taxon>
        <taxon>Hyoscyameae</taxon>
        <taxon>Anisodus</taxon>
    </lineage>
</organism>
<keyword evidence="2" id="KW-1185">Reference proteome</keyword>
<dbReference type="AlphaFoldDB" id="A0AAE1VUP8"/>